<feature type="binding site" evidence="10">
    <location>
        <position position="194"/>
    </location>
    <ligand>
        <name>Mg(2+)</name>
        <dbReference type="ChEBI" id="CHEBI:18420"/>
    </ligand>
</feature>
<feature type="region of interest" description="Disordered" evidence="11">
    <location>
        <begin position="708"/>
        <end position="730"/>
    </location>
</feature>
<feature type="binding site" evidence="10">
    <location>
        <begin position="165"/>
        <end position="166"/>
    </location>
    <ligand>
        <name>thiamine diphosphate</name>
        <dbReference type="ChEBI" id="CHEBI:58937"/>
    </ligand>
</feature>
<name>A0ABN5PN52_9ACTO</name>
<reference evidence="13 14" key="1">
    <citation type="submission" date="2018-09" db="EMBL/GenBank/DDBJ databases">
        <authorList>
            <person name="Li J."/>
        </authorList>
    </citation>
    <scope>NUCLEOTIDE SEQUENCE [LARGE SCALE GENOMIC DNA]</scope>
    <source>
        <strain evidence="13 14">2129</strain>
    </source>
</reference>
<feature type="binding site" evidence="10">
    <location>
        <begin position="132"/>
        <end position="134"/>
    </location>
    <ligand>
        <name>thiamine diphosphate</name>
        <dbReference type="ChEBI" id="CHEBI:58937"/>
    </ligand>
</feature>
<sequence>MPAAQHREHHGRTDRPQAVGPVLGLVGQPRDLDRLTSDELVALAAEIRGFLVASVARTGGHLGPNLGVVELTLALHRTFRSPRDTIIFDTGHQAYVHKLVTGRQDFSRLRERGGLSGYPSRAESVHDVVENSHASTSLSWADGVARAHRLRGEEDRHVVAVIGDGAMTGGMAWEALDNIAVSSDRHLVIVVNDNGRSYAPTIGGLAHHLDALRTNPGYERVLAGVRRALLAQGPPGRAAYDALHGLKRGLKDVLVPSAFFEDLGIKYTGPVDGHDITALEFALTRAREYSEPVIVHVITQKGRGYTPAEEHVADRFHAVGRIHPETGLPVVAERFGWTAVFAEEVLAMARRDERVVAVTAAMQAPVGLQPLADEMPERVVDVGIAEQHALTASAGMAYAGMHPVVALYATFLNRAFDQVLMDVALHRAGVTIVLDRAGLTGTDGPSHHGMWDMALMAHVPGLHLAAPRDEDTMRAALRHAVSVGDAPTVVRYPKGELPDPLPALRVLDDLDGGHGPFDAVDVLVEEPGDGPDAPRVLIVGVGAMAAAAAEAGRRLGGAWPVPAQGQAGLAGGVAPAVTVVHPHWVVPVPSPLVSAAAAADLVVVVEDGLVEGGIGSQLRDAVETAVETAAVRGAGAGAGHGPLSVGAGGGPVFKRLGVPRAFVGTDTRSQLLRELSMDAEGIVTATRTTLDVLVPGRRDAAALTALPWDARPNPATRLRSDTSAPPAARA</sequence>
<evidence type="ECO:0000256" key="9">
    <source>
        <dbReference type="ARBA" id="ARBA00023229"/>
    </source>
</evidence>
<keyword evidence="4 10" id="KW-0808">Transferase</keyword>
<evidence type="ECO:0000256" key="11">
    <source>
        <dbReference type="SAM" id="MobiDB-lite"/>
    </source>
</evidence>
<dbReference type="RefSeq" id="WP_120204374.1">
    <property type="nucleotide sequence ID" value="NZ_CP032514.1"/>
</dbReference>
<evidence type="ECO:0000256" key="8">
    <source>
        <dbReference type="ARBA" id="ARBA00023052"/>
    </source>
</evidence>
<keyword evidence="14" id="KW-1185">Reference proteome</keyword>
<dbReference type="GO" id="GO:0008661">
    <property type="term" value="F:1-deoxy-D-xylulose-5-phosphate synthase activity"/>
    <property type="evidence" value="ECO:0007669"/>
    <property type="project" value="UniProtKB-EC"/>
</dbReference>
<evidence type="ECO:0000313" key="13">
    <source>
        <dbReference type="EMBL" id="AYD89726.1"/>
    </source>
</evidence>
<dbReference type="CDD" id="cd07033">
    <property type="entry name" value="TPP_PYR_DXS_TK_like"/>
    <property type="match status" value="1"/>
</dbReference>
<keyword evidence="6 10" id="KW-0460">Magnesium</keyword>
<feature type="domain" description="Transketolase-like pyrimidine-binding" evidence="12">
    <location>
        <begin position="335"/>
        <end position="499"/>
    </location>
</feature>
<dbReference type="InterPro" id="IPR020826">
    <property type="entry name" value="Transketolase_BS"/>
</dbReference>
<keyword evidence="9 10" id="KW-0414">Isoprene biosynthesis</keyword>
<evidence type="ECO:0000256" key="2">
    <source>
        <dbReference type="ARBA" id="ARBA00011081"/>
    </source>
</evidence>
<dbReference type="InterPro" id="IPR005475">
    <property type="entry name" value="Transketolase-like_Pyr-bd"/>
</dbReference>
<comment type="cofactor">
    <cofactor evidence="10">
        <name>thiamine diphosphate</name>
        <dbReference type="ChEBI" id="CHEBI:58937"/>
    </cofactor>
    <text evidence="10">Binds 1 thiamine pyrophosphate per subunit.</text>
</comment>
<organism evidence="13 14">
    <name type="scientific">Actinomyces lilanjuaniae</name>
    <dbReference type="NCBI Taxonomy" id="2321394"/>
    <lineage>
        <taxon>Bacteria</taxon>
        <taxon>Bacillati</taxon>
        <taxon>Actinomycetota</taxon>
        <taxon>Actinomycetes</taxon>
        <taxon>Actinomycetales</taxon>
        <taxon>Actinomycetaceae</taxon>
        <taxon>Actinomyces</taxon>
    </lineage>
</organism>
<dbReference type="NCBIfam" id="TIGR00204">
    <property type="entry name" value="dxs"/>
    <property type="match status" value="1"/>
</dbReference>
<comment type="pathway">
    <text evidence="1 10">Metabolic intermediate biosynthesis; 1-deoxy-D-xylulose 5-phosphate biosynthesis; 1-deoxy-D-xylulose 5-phosphate from D-glyceraldehyde 3-phosphate and pyruvate: step 1/1.</text>
</comment>
<evidence type="ECO:0000259" key="12">
    <source>
        <dbReference type="SMART" id="SM00861"/>
    </source>
</evidence>
<keyword evidence="5 10" id="KW-0479">Metal-binding</keyword>
<evidence type="ECO:0000256" key="1">
    <source>
        <dbReference type="ARBA" id="ARBA00004980"/>
    </source>
</evidence>
<dbReference type="Pfam" id="PF13292">
    <property type="entry name" value="DXP_synthase_N"/>
    <property type="match status" value="1"/>
</dbReference>
<keyword evidence="7 10" id="KW-0784">Thiamine biosynthesis</keyword>
<gene>
    <name evidence="10 13" type="primary">dxs</name>
    <name evidence="13" type="ORF">D5R93_06085</name>
</gene>
<dbReference type="PROSITE" id="PS00802">
    <property type="entry name" value="TRANSKETOLASE_2"/>
    <property type="match status" value="1"/>
</dbReference>
<feature type="binding site" evidence="10">
    <location>
        <position position="194"/>
    </location>
    <ligand>
        <name>thiamine diphosphate</name>
        <dbReference type="ChEBI" id="CHEBI:58937"/>
    </ligand>
</feature>
<dbReference type="SUPFAM" id="SSF52922">
    <property type="entry name" value="TK C-terminal domain-like"/>
    <property type="match status" value="1"/>
</dbReference>
<protein>
    <recommendedName>
        <fullName evidence="10">1-deoxy-D-xylulose-5-phosphate synthase</fullName>
        <ecNumber evidence="10">2.2.1.7</ecNumber>
    </recommendedName>
    <alternativeName>
        <fullName evidence="10">1-deoxyxylulose-5-phosphate synthase</fullName>
        <shortName evidence="10">DXP synthase</shortName>
        <shortName evidence="10">DXPS</shortName>
    </alternativeName>
</protein>
<accession>A0ABN5PN52</accession>
<comment type="subunit">
    <text evidence="3 10">Homodimer.</text>
</comment>
<feature type="region of interest" description="Disordered" evidence="11">
    <location>
        <begin position="1"/>
        <end position="21"/>
    </location>
</feature>
<dbReference type="InterPro" id="IPR029061">
    <property type="entry name" value="THDP-binding"/>
</dbReference>
<evidence type="ECO:0000256" key="3">
    <source>
        <dbReference type="ARBA" id="ARBA00011738"/>
    </source>
</evidence>
<dbReference type="Gene3D" id="3.40.50.970">
    <property type="match status" value="2"/>
</dbReference>
<evidence type="ECO:0000256" key="6">
    <source>
        <dbReference type="ARBA" id="ARBA00022842"/>
    </source>
</evidence>
<dbReference type="EC" id="2.2.1.7" evidence="10"/>
<dbReference type="SUPFAM" id="SSF52518">
    <property type="entry name" value="Thiamin diphosphate-binding fold (THDP-binding)"/>
    <property type="match status" value="2"/>
</dbReference>
<evidence type="ECO:0000256" key="5">
    <source>
        <dbReference type="ARBA" id="ARBA00022723"/>
    </source>
</evidence>
<dbReference type="Gene3D" id="3.40.50.920">
    <property type="match status" value="1"/>
</dbReference>
<dbReference type="EMBL" id="CP032514">
    <property type="protein sequence ID" value="AYD89726.1"/>
    <property type="molecule type" value="Genomic_DNA"/>
</dbReference>
<proteinExistence type="inferred from homology"/>
<feature type="binding site" evidence="10">
    <location>
        <position position="305"/>
    </location>
    <ligand>
        <name>thiamine diphosphate</name>
        <dbReference type="ChEBI" id="CHEBI:58937"/>
    </ligand>
</feature>
<dbReference type="Proteomes" id="UP000273001">
    <property type="component" value="Chromosome"/>
</dbReference>
<feature type="binding site" evidence="10">
    <location>
        <position position="92"/>
    </location>
    <ligand>
        <name>thiamine diphosphate</name>
        <dbReference type="ChEBI" id="CHEBI:58937"/>
    </ligand>
</feature>
<dbReference type="NCBIfam" id="NF003933">
    <property type="entry name" value="PRK05444.2-2"/>
    <property type="match status" value="1"/>
</dbReference>
<dbReference type="SMART" id="SM00861">
    <property type="entry name" value="Transket_pyr"/>
    <property type="match status" value="1"/>
</dbReference>
<dbReference type="InterPro" id="IPR005477">
    <property type="entry name" value="Dxylulose-5-P_synthase"/>
</dbReference>
<evidence type="ECO:0000256" key="4">
    <source>
        <dbReference type="ARBA" id="ARBA00022679"/>
    </source>
</evidence>
<feature type="binding site" evidence="10">
    <location>
        <position position="386"/>
    </location>
    <ligand>
        <name>thiamine diphosphate</name>
        <dbReference type="ChEBI" id="CHEBI:58937"/>
    </ligand>
</feature>
<dbReference type="Pfam" id="PF02779">
    <property type="entry name" value="Transket_pyr"/>
    <property type="match status" value="1"/>
</dbReference>
<dbReference type="PANTHER" id="PTHR43322">
    <property type="entry name" value="1-D-DEOXYXYLULOSE 5-PHOSPHATE SYNTHASE-RELATED"/>
    <property type="match status" value="1"/>
</dbReference>
<comment type="similarity">
    <text evidence="2 10">Belongs to the transketolase family. DXPS subfamily.</text>
</comment>
<comment type="function">
    <text evidence="10">Catalyzes the acyloin condensation reaction between C atoms 2 and 3 of pyruvate and glyceraldehyde 3-phosphate to yield 1-deoxy-D-xylulose-5-phosphate (DXP).</text>
</comment>
<evidence type="ECO:0000256" key="10">
    <source>
        <dbReference type="HAMAP-Rule" id="MF_00315"/>
    </source>
</evidence>
<comment type="catalytic activity">
    <reaction evidence="10">
        <text>D-glyceraldehyde 3-phosphate + pyruvate + H(+) = 1-deoxy-D-xylulose 5-phosphate + CO2</text>
        <dbReference type="Rhea" id="RHEA:12605"/>
        <dbReference type="ChEBI" id="CHEBI:15361"/>
        <dbReference type="ChEBI" id="CHEBI:15378"/>
        <dbReference type="ChEBI" id="CHEBI:16526"/>
        <dbReference type="ChEBI" id="CHEBI:57792"/>
        <dbReference type="ChEBI" id="CHEBI:59776"/>
        <dbReference type="EC" id="2.2.1.7"/>
    </reaction>
</comment>
<feature type="binding site" evidence="10">
    <location>
        <position position="164"/>
    </location>
    <ligand>
        <name>Mg(2+)</name>
        <dbReference type="ChEBI" id="CHEBI:18420"/>
    </ligand>
</feature>
<dbReference type="HAMAP" id="MF_00315">
    <property type="entry name" value="DXP_synth"/>
    <property type="match status" value="1"/>
</dbReference>
<keyword evidence="8 10" id="KW-0786">Thiamine pyrophosphate</keyword>
<dbReference type="PANTHER" id="PTHR43322:SF5">
    <property type="entry name" value="1-DEOXY-D-XYLULOSE-5-PHOSPHATE SYNTHASE, CHLOROPLASTIC"/>
    <property type="match status" value="1"/>
</dbReference>
<evidence type="ECO:0000256" key="7">
    <source>
        <dbReference type="ARBA" id="ARBA00022977"/>
    </source>
</evidence>
<evidence type="ECO:0000313" key="14">
    <source>
        <dbReference type="Proteomes" id="UP000273001"/>
    </source>
</evidence>
<dbReference type="CDD" id="cd02007">
    <property type="entry name" value="TPP_DXS"/>
    <property type="match status" value="1"/>
</dbReference>
<dbReference type="InterPro" id="IPR009014">
    <property type="entry name" value="Transketo_C/PFOR_II"/>
</dbReference>
<comment type="cofactor">
    <cofactor evidence="10">
        <name>Mg(2+)</name>
        <dbReference type="ChEBI" id="CHEBI:18420"/>
    </cofactor>
    <text evidence="10">Binds 1 Mg(2+) ion per subunit.</text>
</comment>